<gene>
    <name evidence="1" type="ORF">mPipKuh1_010287</name>
</gene>
<organism evidence="1 2">
    <name type="scientific">Pipistrellus kuhlii</name>
    <name type="common">Kuhl's pipistrelle</name>
    <dbReference type="NCBI Taxonomy" id="59472"/>
    <lineage>
        <taxon>Eukaryota</taxon>
        <taxon>Metazoa</taxon>
        <taxon>Chordata</taxon>
        <taxon>Craniata</taxon>
        <taxon>Vertebrata</taxon>
        <taxon>Euteleostomi</taxon>
        <taxon>Mammalia</taxon>
        <taxon>Eutheria</taxon>
        <taxon>Laurasiatheria</taxon>
        <taxon>Chiroptera</taxon>
        <taxon>Yangochiroptera</taxon>
        <taxon>Vespertilionidae</taxon>
        <taxon>Pipistrellus</taxon>
    </lineage>
</organism>
<sequence length="148" mass="15608">MELCFQTGKSLRWLSCPGGAGPAGYSGQSSAFVWAVASPSPGCKSGRKGYSMACVPRGPGCEAALVSCPHRAGESPRDLCPSLQSSYNNPQRRQTSWRSDYCWGLADRSLPIIPVPGNTGSDKAAIIIFSSPVVGKLISQQSQISTVQ</sequence>
<comment type="caution">
    <text evidence="1">The sequence shown here is derived from an EMBL/GenBank/DDBJ whole genome shotgun (WGS) entry which is preliminary data.</text>
</comment>
<dbReference type="Proteomes" id="UP000558488">
    <property type="component" value="Unassembled WGS sequence"/>
</dbReference>
<accession>A0A7J7Y925</accession>
<keyword evidence="2" id="KW-1185">Reference proteome</keyword>
<reference evidence="1 2" key="1">
    <citation type="journal article" date="2020" name="Nature">
        <title>Six reference-quality genomes reveal evolution of bat adaptations.</title>
        <authorList>
            <person name="Jebb D."/>
            <person name="Huang Z."/>
            <person name="Pippel M."/>
            <person name="Hughes G.M."/>
            <person name="Lavrichenko K."/>
            <person name="Devanna P."/>
            <person name="Winkler S."/>
            <person name="Jermiin L.S."/>
            <person name="Skirmuntt E.C."/>
            <person name="Katzourakis A."/>
            <person name="Burkitt-Gray L."/>
            <person name="Ray D.A."/>
            <person name="Sullivan K.A.M."/>
            <person name="Roscito J.G."/>
            <person name="Kirilenko B.M."/>
            <person name="Davalos L.M."/>
            <person name="Corthals A.P."/>
            <person name="Power M.L."/>
            <person name="Jones G."/>
            <person name="Ransome R.D."/>
            <person name="Dechmann D.K.N."/>
            <person name="Locatelli A.G."/>
            <person name="Puechmaille S.J."/>
            <person name="Fedrigo O."/>
            <person name="Jarvis E.D."/>
            <person name="Hiller M."/>
            <person name="Vernes S.C."/>
            <person name="Myers E.W."/>
            <person name="Teeling E.C."/>
        </authorList>
    </citation>
    <scope>NUCLEOTIDE SEQUENCE [LARGE SCALE GENOMIC DNA]</scope>
    <source>
        <strain evidence="1">MPipKuh1</strain>
        <tissue evidence="1">Flight muscle</tissue>
    </source>
</reference>
<dbReference type="AlphaFoldDB" id="A0A7J7Y925"/>
<proteinExistence type="predicted"/>
<protein>
    <submittedName>
        <fullName evidence="1">Uncharacterized protein</fullName>
    </submittedName>
</protein>
<evidence type="ECO:0000313" key="2">
    <source>
        <dbReference type="Proteomes" id="UP000558488"/>
    </source>
</evidence>
<evidence type="ECO:0000313" key="1">
    <source>
        <dbReference type="EMBL" id="KAF6358459.1"/>
    </source>
</evidence>
<dbReference type="EMBL" id="JACAGB010000006">
    <property type="protein sequence ID" value="KAF6358459.1"/>
    <property type="molecule type" value="Genomic_DNA"/>
</dbReference>
<name>A0A7J7Y925_PIPKU</name>